<dbReference type="EMBL" id="JABGBO010000003">
    <property type="protein sequence ID" value="NOL49253.1"/>
    <property type="molecule type" value="Genomic_DNA"/>
</dbReference>
<keyword evidence="3" id="KW-1185">Reference proteome</keyword>
<dbReference type="AlphaFoldDB" id="A0A7Y4L9A0"/>
<name>A0A7Y4L9A0_9BURK</name>
<evidence type="ECO:0000313" key="2">
    <source>
        <dbReference type="EMBL" id="NOL49253.1"/>
    </source>
</evidence>
<organism evidence="2 3">
    <name type="scientific">Pelistega europaea</name>
    <dbReference type="NCBI Taxonomy" id="106147"/>
    <lineage>
        <taxon>Bacteria</taxon>
        <taxon>Pseudomonadati</taxon>
        <taxon>Pseudomonadota</taxon>
        <taxon>Betaproteobacteria</taxon>
        <taxon>Burkholderiales</taxon>
        <taxon>Alcaligenaceae</taxon>
        <taxon>Pelistega</taxon>
    </lineage>
</organism>
<feature type="domain" description="Methyltransferase type 11" evidence="1">
    <location>
        <begin position="75"/>
        <end position="126"/>
    </location>
</feature>
<evidence type="ECO:0000259" key="1">
    <source>
        <dbReference type="Pfam" id="PF08241"/>
    </source>
</evidence>
<dbReference type="Pfam" id="PF08241">
    <property type="entry name" value="Methyltransf_11"/>
    <property type="match status" value="1"/>
</dbReference>
<dbReference type="Gene3D" id="3.40.50.150">
    <property type="entry name" value="Vaccinia Virus protein VP39"/>
    <property type="match status" value="1"/>
</dbReference>
<gene>
    <name evidence="2" type="ORF">HKX40_03730</name>
</gene>
<proteinExistence type="predicted"/>
<comment type="caution">
    <text evidence="2">The sequence shown here is derived from an EMBL/GenBank/DDBJ whole genome shotgun (WGS) entry which is preliminary data.</text>
</comment>
<sequence length="232" mass="26866">MQENSTRQLEQWLVSEKGQAILQQELAKVAPVMSHSFGYLALQIDLPGIDYLALHHARRKFILSSNDNNTSCSTHPYINAIPTQIPLESQSVDLVVLPHTLELYPHAKHILKEVRRILINEGKIVILGFNPLHPSRLQQLYHSPLAPPIPYRRQFSQHRIKEWFKLLGFELIEQPISSRFTPWFSRKDSFYMLVARKRSFGMHLVGPAIRKKKKTTAETAVATRQMHKQHIK</sequence>
<dbReference type="GO" id="GO:0032259">
    <property type="term" value="P:methylation"/>
    <property type="evidence" value="ECO:0007669"/>
    <property type="project" value="UniProtKB-KW"/>
</dbReference>
<protein>
    <submittedName>
        <fullName evidence="2">Methyltransferase domain-containing protein</fullName>
    </submittedName>
</protein>
<dbReference type="GO" id="GO:0008757">
    <property type="term" value="F:S-adenosylmethionine-dependent methyltransferase activity"/>
    <property type="evidence" value="ECO:0007669"/>
    <property type="project" value="InterPro"/>
</dbReference>
<reference evidence="2 3" key="1">
    <citation type="submission" date="2020-05" db="EMBL/GenBank/DDBJ databases">
        <authorList>
            <person name="Niu N."/>
        </authorList>
    </citation>
    <scope>NUCLEOTIDE SEQUENCE [LARGE SCALE GENOMIC DNA]</scope>
    <source>
        <strain evidence="2 3">LMG10982</strain>
    </source>
</reference>
<keyword evidence="2" id="KW-0489">Methyltransferase</keyword>
<keyword evidence="2" id="KW-0808">Transferase</keyword>
<dbReference type="Proteomes" id="UP000541421">
    <property type="component" value="Unassembled WGS sequence"/>
</dbReference>
<accession>A0A7Y4L9A0</accession>
<dbReference type="InterPro" id="IPR013216">
    <property type="entry name" value="Methyltransf_11"/>
</dbReference>
<dbReference type="RefSeq" id="WP_171588221.1">
    <property type="nucleotide sequence ID" value="NZ_JABGBO010000003.1"/>
</dbReference>
<dbReference type="InterPro" id="IPR029063">
    <property type="entry name" value="SAM-dependent_MTases_sf"/>
</dbReference>
<evidence type="ECO:0000313" key="3">
    <source>
        <dbReference type="Proteomes" id="UP000541421"/>
    </source>
</evidence>
<dbReference type="SUPFAM" id="SSF53335">
    <property type="entry name" value="S-adenosyl-L-methionine-dependent methyltransferases"/>
    <property type="match status" value="1"/>
</dbReference>